<reference evidence="10 11" key="3">
    <citation type="journal article" date="2017" name="G3 (Bethesda)">
        <title>Comparative analysis highlights variable genome content of wheat rusts and divergence of the mating loci.</title>
        <authorList>
            <person name="Cuomo C.A."/>
            <person name="Bakkeren G."/>
            <person name="Khalil H.B."/>
            <person name="Panwar V."/>
            <person name="Joly D."/>
            <person name="Linning R."/>
            <person name="Sakthikumar S."/>
            <person name="Song X."/>
            <person name="Adiconis X."/>
            <person name="Fan L."/>
            <person name="Goldberg J.M."/>
            <person name="Levin J.Z."/>
            <person name="Young S."/>
            <person name="Zeng Q."/>
            <person name="Anikster Y."/>
            <person name="Bruce M."/>
            <person name="Wang M."/>
            <person name="Yin C."/>
            <person name="McCallum B."/>
            <person name="Szabo L.J."/>
            <person name="Hulbert S."/>
            <person name="Chen X."/>
            <person name="Fellers J.P."/>
        </authorList>
    </citation>
    <scope>NUCLEOTIDE SEQUENCE</scope>
    <source>
        <strain evidence="11">Isolate 1-1 / race 1 (BBBD)</strain>
        <strain evidence="10">isolate 1-1 / race 1 (BBBD)</strain>
    </source>
</reference>
<evidence type="ECO:0000256" key="7">
    <source>
        <dbReference type="ARBA" id="ARBA00023242"/>
    </source>
</evidence>
<evidence type="ECO:0000256" key="1">
    <source>
        <dbReference type="ARBA" id="ARBA00001968"/>
    </source>
</evidence>
<dbReference type="InterPro" id="IPR045249">
    <property type="entry name" value="HARBI1-like"/>
</dbReference>
<dbReference type="GO" id="GO:0016787">
    <property type="term" value="F:hydrolase activity"/>
    <property type="evidence" value="ECO:0007669"/>
    <property type="project" value="UniProtKB-KW"/>
</dbReference>
<dbReference type="GO" id="GO:0005634">
    <property type="term" value="C:nucleus"/>
    <property type="evidence" value="ECO:0007669"/>
    <property type="project" value="UniProtKB-SubCell"/>
</dbReference>
<reference evidence="9" key="1">
    <citation type="submission" date="2009-11" db="EMBL/GenBank/DDBJ databases">
        <authorList>
            <consortium name="The Broad Institute Genome Sequencing Platform"/>
            <person name="Ward D."/>
            <person name="Feldgarden M."/>
            <person name="Earl A."/>
            <person name="Young S.K."/>
            <person name="Zeng Q."/>
            <person name="Koehrsen M."/>
            <person name="Alvarado L."/>
            <person name="Berlin A."/>
            <person name="Bochicchio J."/>
            <person name="Borenstein D."/>
            <person name="Chapman S.B."/>
            <person name="Chen Z."/>
            <person name="Engels R."/>
            <person name="Freedman E."/>
            <person name="Gellesch M."/>
            <person name="Goldberg J."/>
            <person name="Griggs A."/>
            <person name="Gujja S."/>
            <person name="Heilman E."/>
            <person name="Heiman D."/>
            <person name="Hepburn T."/>
            <person name="Howarth C."/>
            <person name="Jen D."/>
            <person name="Larson L."/>
            <person name="Lewis B."/>
            <person name="Mehta T."/>
            <person name="Park D."/>
            <person name="Pearson M."/>
            <person name="Roberts A."/>
            <person name="Saif S."/>
            <person name="Shea T."/>
            <person name="Shenoy N."/>
            <person name="Sisk P."/>
            <person name="Stolte C."/>
            <person name="Sykes S."/>
            <person name="Thomson T."/>
            <person name="Walk T."/>
            <person name="White J."/>
            <person name="Yandava C."/>
            <person name="Izard J."/>
            <person name="Baranova O.V."/>
            <person name="Blanton J.M."/>
            <person name="Tanner A.C."/>
            <person name="Dewhirst F.E."/>
            <person name="Haas B."/>
            <person name="Nusbaum C."/>
            <person name="Birren B."/>
        </authorList>
    </citation>
    <scope>NUCLEOTIDE SEQUENCE [LARGE SCALE GENOMIC DNA]</scope>
    <source>
        <strain evidence="9">1-1 BBBD Race 1</strain>
    </source>
</reference>
<evidence type="ECO:0000313" key="10">
    <source>
        <dbReference type="EnsemblFungi" id="PTTG_03314-t43_1-p1"/>
    </source>
</evidence>
<keyword evidence="5" id="KW-0479">Metal-binding</keyword>
<dbReference type="InterPro" id="IPR027806">
    <property type="entry name" value="HARBI1_dom"/>
</dbReference>
<keyword evidence="6" id="KW-0378">Hydrolase</keyword>
<dbReference type="EnsemblFungi" id="PTTG_03314-t43_1">
    <property type="protein sequence ID" value="PTTG_03314-t43_1-p1"/>
    <property type="gene ID" value="PTTG_03314"/>
</dbReference>
<sequence>MVRTSTRKSMICQLESAIEDTQMQVAVLGLLGLDEGDSSDSSTDSSDDSDKDFEINQIYDLQTTLAALLSSRYLAHRNPVAKPPFIHEYLMHDLDEKRFKQEFRMSRSAFLKLCDQVSNDPVYHNNSQNPQRHVCEQMMVALKRLGCFGNAASVGMMARFFRLAEGTVELYTDRCIMAILRLQNQLLNWPNEEKRKSLKDQYCDLGFDGCIGLIDGTLVVLHECPQKDGYDYYSRKGFYAIATLIACDQEKNITYVYTGWPGCSHDQRMTSNSGLTKTPNNFFSDGEYILADSAFAPTPNIVPAFRRQRGIQLTDDQHKFNH</sequence>
<dbReference type="AlphaFoldDB" id="A0A180G5D9"/>
<dbReference type="GO" id="GO:0046872">
    <property type="term" value="F:metal ion binding"/>
    <property type="evidence" value="ECO:0007669"/>
    <property type="project" value="UniProtKB-KW"/>
</dbReference>
<dbReference type="GO" id="GO:0004518">
    <property type="term" value="F:nuclease activity"/>
    <property type="evidence" value="ECO:0007669"/>
    <property type="project" value="UniProtKB-KW"/>
</dbReference>
<comment type="similarity">
    <text evidence="3">Belongs to the HARBI1 family.</text>
</comment>
<evidence type="ECO:0000256" key="3">
    <source>
        <dbReference type="ARBA" id="ARBA00006958"/>
    </source>
</evidence>
<evidence type="ECO:0000256" key="4">
    <source>
        <dbReference type="ARBA" id="ARBA00022722"/>
    </source>
</evidence>
<feature type="domain" description="DDE Tnp4" evidence="8">
    <location>
        <begin position="214"/>
        <end position="321"/>
    </location>
</feature>
<proteinExistence type="inferred from homology"/>
<dbReference type="OrthoDB" id="2506361at2759"/>
<accession>A0A180G5D9</accession>
<comment type="subcellular location">
    <subcellularLocation>
        <location evidence="2">Nucleus</location>
    </subcellularLocation>
</comment>
<evidence type="ECO:0000313" key="11">
    <source>
        <dbReference type="Proteomes" id="UP000005240"/>
    </source>
</evidence>
<evidence type="ECO:0000259" key="8">
    <source>
        <dbReference type="Pfam" id="PF13359"/>
    </source>
</evidence>
<keyword evidence="7" id="KW-0539">Nucleus</keyword>
<reference evidence="10" key="4">
    <citation type="submission" date="2025-05" db="UniProtKB">
        <authorList>
            <consortium name="EnsemblFungi"/>
        </authorList>
    </citation>
    <scope>IDENTIFICATION</scope>
    <source>
        <strain evidence="10">isolate 1-1 / race 1 (BBBD)</strain>
    </source>
</reference>
<dbReference type="VEuPathDB" id="FungiDB:PTTG_03314"/>
<evidence type="ECO:0000313" key="9">
    <source>
        <dbReference type="EMBL" id="OAV87838.1"/>
    </source>
</evidence>
<keyword evidence="11" id="KW-1185">Reference proteome</keyword>
<organism evidence="9">
    <name type="scientific">Puccinia triticina (isolate 1-1 / race 1 (BBBD))</name>
    <name type="common">Brown leaf rust fungus</name>
    <dbReference type="NCBI Taxonomy" id="630390"/>
    <lineage>
        <taxon>Eukaryota</taxon>
        <taxon>Fungi</taxon>
        <taxon>Dikarya</taxon>
        <taxon>Basidiomycota</taxon>
        <taxon>Pucciniomycotina</taxon>
        <taxon>Pucciniomycetes</taxon>
        <taxon>Pucciniales</taxon>
        <taxon>Pucciniaceae</taxon>
        <taxon>Puccinia</taxon>
    </lineage>
</organism>
<keyword evidence="4" id="KW-0540">Nuclease</keyword>
<evidence type="ECO:0000256" key="2">
    <source>
        <dbReference type="ARBA" id="ARBA00004123"/>
    </source>
</evidence>
<comment type="cofactor">
    <cofactor evidence="1">
        <name>a divalent metal cation</name>
        <dbReference type="ChEBI" id="CHEBI:60240"/>
    </cofactor>
</comment>
<dbReference type="PANTHER" id="PTHR22930:SF85">
    <property type="entry name" value="GH03217P-RELATED"/>
    <property type="match status" value="1"/>
</dbReference>
<evidence type="ECO:0000256" key="5">
    <source>
        <dbReference type="ARBA" id="ARBA00022723"/>
    </source>
</evidence>
<gene>
    <name evidence="9" type="ORF">PTTG_03314</name>
</gene>
<evidence type="ECO:0000256" key="6">
    <source>
        <dbReference type="ARBA" id="ARBA00022801"/>
    </source>
</evidence>
<dbReference type="PANTHER" id="PTHR22930">
    <property type="match status" value="1"/>
</dbReference>
<dbReference type="EMBL" id="ADAS02000270">
    <property type="protein sequence ID" value="OAV87838.1"/>
    <property type="molecule type" value="Genomic_DNA"/>
</dbReference>
<dbReference type="Pfam" id="PF13359">
    <property type="entry name" value="DDE_Tnp_4"/>
    <property type="match status" value="1"/>
</dbReference>
<reference evidence="9" key="2">
    <citation type="submission" date="2016-05" db="EMBL/GenBank/DDBJ databases">
        <title>Comparative analysis highlights variable genome content of wheat rusts and divergence of the mating loci.</title>
        <authorList>
            <person name="Cuomo C.A."/>
            <person name="Bakkeren G."/>
            <person name="Szabo L."/>
            <person name="Khalil H."/>
            <person name="Joly D."/>
            <person name="Goldberg J."/>
            <person name="Young S."/>
            <person name="Zeng Q."/>
            <person name="Fellers J."/>
        </authorList>
    </citation>
    <scope>NUCLEOTIDE SEQUENCE [LARGE SCALE GENOMIC DNA]</scope>
    <source>
        <strain evidence="9">1-1 BBBD Race 1</strain>
    </source>
</reference>
<name>A0A180G5D9_PUCT1</name>
<protein>
    <submittedName>
        <fullName evidence="10">DDE Tnp4 domain-containing protein</fullName>
    </submittedName>
</protein>
<dbReference type="Proteomes" id="UP000005240">
    <property type="component" value="Unassembled WGS sequence"/>
</dbReference>